<evidence type="ECO:0000259" key="11">
    <source>
        <dbReference type="Pfam" id="PF13086"/>
    </source>
</evidence>
<gene>
    <name evidence="16" type="primary">LOC108565401</name>
</gene>
<evidence type="ECO:0000259" key="13">
    <source>
        <dbReference type="Pfam" id="PF21634"/>
    </source>
</evidence>
<comment type="subcellular location">
    <subcellularLocation>
        <location evidence="1">Cytoplasm</location>
    </subcellularLocation>
</comment>
<evidence type="ECO:0000256" key="1">
    <source>
        <dbReference type="ARBA" id="ARBA00004496"/>
    </source>
</evidence>
<dbReference type="Proteomes" id="UP000695000">
    <property type="component" value="Unplaced"/>
</dbReference>
<dbReference type="GeneID" id="108565401"/>
<dbReference type="RefSeq" id="XP_017780320.1">
    <property type="nucleotide sequence ID" value="XM_017924831.1"/>
</dbReference>
<evidence type="ECO:0000256" key="5">
    <source>
        <dbReference type="ARBA" id="ARBA00022741"/>
    </source>
</evidence>
<feature type="domain" description="DNA2/NAM7 helicase helicase" evidence="11">
    <location>
        <begin position="656"/>
        <end position="766"/>
    </location>
</feature>
<dbReference type="Pfam" id="PF13087">
    <property type="entry name" value="AAA_12"/>
    <property type="match status" value="1"/>
</dbReference>
<sequence>MLNLLSFTVKAFFSRRTNPNLEEIYSELDQVEDQASNSTDQKETETEVLTNNYSTLKVGHISHFADGFYYIDNVYKHKFTENVPIGSRVSYNLYKDNNELKISNVKLFFDEWESTNIQESKSSWSTKTLIGKVIKREGRNIIAHVANKNTTDLTIDLNSASSDFVPIVGDWLSIDVKVQVDVESIDLLSGQILEIMKIYPSRIKIIKGRITHVGENSGSINRDTFFDMSALYDGYVPRVGDNISAEVIESSQLSYSWRAIKVLVDCFKSKYKMNESVNEDLYVDHDGIKITDGIFLKATKMNEVCAFNVVIENCQNTDVVLKDIVFVENPHITLLEPQLTNSITINKMDNVQLSFSCTMRFYGESRELIIFDFTEFKIGRYIKMQLNTSSNPQKTNVYKRPNPVRTINTETQNTIRGQYMNKPKRFINKLQEYKIPKFLMDIVYEQSFKTAYNKLVEKTCLKQDITFESYEERFHLLYYLEEAHLKIAIQKFDQERALFIKNGEYLMLEIENLSERRPSLIVGDKIVAIPVPNLTEVKYESMIYRVTAKHVYLKFSELFHQQYNNQEYSIVAVQSRSQLKKIHHAINCAAKNLGDHFLFPNKVISKPPQCDFVYDKYEETMECKQKTNSQLVKLIKQQYLDAQTDCLKLEWFDKSLNYYQKEAVRNILLGEARPLPYIIFGPPGTGKTVTIVESIIQILRMIPHSRILVGTPSNSAANLIALKLISLNIFKPGELVRLVSYNVVVNDSIPESLLPYCMGGSIAKEHTIGNEEFIHSKGKISSFSSSILGRHRLTIGTCSSFGVLNSMKFKPGHFTHCIIDEAGQATEPEAMIQLSLISVDEGQVILAGDPMQLGPIILSKYAQEFGLTESFLVRLLAKFPYTRDIIGFPKTSGFDPRLVTKLIYNYRSLPGMLDIPNTLFYHSELKAMISDVDSKEVRFLEQFRHILPVDKDGKVPCLVFHGTKGINYQENDSPSWLNPDEACQVFYYINELYKNGAKAEDIGIISPYLKQVKEIAKVLREADLDLPKIGTVEEFQGQEYKIIILSTVRSKTEMLSLDKIHSVGFVSNPKRQNVAITRAQCLTLIVGNPYLLWIDNYWRRLITLCIDRKCYVGCDFDLK</sequence>
<feature type="domain" description="Helicase MOV-10 helical" evidence="14">
    <location>
        <begin position="430"/>
        <end position="490"/>
    </location>
</feature>
<reference evidence="16" key="1">
    <citation type="submission" date="2025-08" db="UniProtKB">
        <authorList>
            <consortium name="RefSeq"/>
        </authorList>
    </citation>
    <scope>IDENTIFICATION</scope>
    <source>
        <tissue evidence="16">Whole Larva</tissue>
    </source>
</reference>
<keyword evidence="4" id="KW-0963">Cytoplasm</keyword>
<evidence type="ECO:0000256" key="10">
    <source>
        <dbReference type="ARBA" id="ARBA00047984"/>
    </source>
</evidence>
<dbReference type="CDD" id="cd18078">
    <property type="entry name" value="DEXXQc_Mov10L1"/>
    <property type="match status" value="1"/>
</dbReference>
<evidence type="ECO:0000256" key="2">
    <source>
        <dbReference type="ARBA" id="ARBA00005601"/>
    </source>
</evidence>
<feature type="domain" description="DNA2/NAM7 helicase helicase" evidence="11">
    <location>
        <begin position="780"/>
        <end position="860"/>
    </location>
</feature>
<dbReference type="InterPro" id="IPR049080">
    <property type="entry name" value="MOV-10-like_beta-barrel"/>
</dbReference>
<comment type="catalytic activity">
    <reaction evidence="10">
        <text>ATP + H2O = ADP + phosphate + H(+)</text>
        <dbReference type="Rhea" id="RHEA:13065"/>
        <dbReference type="ChEBI" id="CHEBI:15377"/>
        <dbReference type="ChEBI" id="CHEBI:15378"/>
        <dbReference type="ChEBI" id="CHEBI:30616"/>
        <dbReference type="ChEBI" id="CHEBI:43474"/>
        <dbReference type="ChEBI" id="CHEBI:456216"/>
        <dbReference type="EC" id="3.6.4.13"/>
    </reaction>
</comment>
<dbReference type="InterPro" id="IPR049079">
    <property type="entry name" value="Mov-10_helical"/>
</dbReference>
<evidence type="ECO:0000313" key="16">
    <source>
        <dbReference type="RefSeq" id="XP_017780320.1"/>
    </source>
</evidence>
<evidence type="ECO:0000259" key="12">
    <source>
        <dbReference type="Pfam" id="PF13087"/>
    </source>
</evidence>
<dbReference type="SUPFAM" id="SSF52540">
    <property type="entry name" value="P-loop containing nucleoside triphosphate hydrolases"/>
    <property type="match status" value="1"/>
</dbReference>
<evidence type="ECO:0000259" key="14">
    <source>
        <dbReference type="Pfam" id="PF21635"/>
    </source>
</evidence>
<dbReference type="PANTHER" id="PTHR45418">
    <property type="entry name" value="CANCER/TESTIS ANTIGEN 55"/>
    <property type="match status" value="1"/>
</dbReference>
<proteinExistence type="inferred from homology"/>
<dbReference type="InterPro" id="IPR041679">
    <property type="entry name" value="DNA2/NAM7-like_C"/>
</dbReference>
<organism evidence="15 16">
    <name type="scientific">Nicrophorus vespilloides</name>
    <name type="common">Boreal carrion beetle</name>
    <dbReference type="NCBI Taxonomy" id="110193"/>
    <lineage>
        <taxon>Eukaryota</taxon>
        <taxon>Metazoa</taxon>
        <taxon>Ecdysozoa</taxon>
        <taxon>Arthropoda</taxon>
        <taxon>Hexapoda</taxon>
        <taxon>Insecta</taxon>
        <taxon>Pterygota</taxon>
        <taxon>Neoptera</taxon>
        <taxon>Endopterygota</taxon>
        <taxon>Coleoptera</taxon>
        <taxon>Polyphaga</taxon>
        <taxon>Staphyliniformia</taxon>
        <taxon>Silphidae</taxon>
        <taxon>Nicrophorinae</taxon>
        <taxon>Nicrophorus</taxon>
    </lineage>
</organism>
<keyword evidence="5" id="KW-0547">Nucleotide-binding</keyword>
<dbReference type="GO" id="GO:0004386">
    <property type="term" value="F:helicase activity"/>
    <property type="evidence" value="ECO:0007669"/>
    <property type="project" value="UniProtKB-KW"/>
</dbReference>
<dbReference type="Pfam" id="PF13086">
    <property type="entry name" value="AAA_11"/>
    <property type="match status" value="2"/>
</dbReference>
<evidence type="ECO:0000256" key="9">
    <source>
        <dbReference type="ARBA" id="ARBA00023158"/>
    </source>
</evidence>
<evidence type="ECO:0000256" key="4">
    <source>
        <dbReference type="ARBA" id="ARBA00022490"/>
    </source>
</evidence>
<dbReference type="CDD" id="cd18808">
    <property type="entry name" value="SF1_C_Upf1"/>
    <property type="match status" value="1"/>
</dbReference>
<comment type="similarity">
    <text evidence="2">Belongs to the DNA2/NAM7 helicase family. SDE3 subfamily.</text>
</comment>
<feature type="domain" description="Helicase MOV-10-like beta-barrel" evidence="13">
    <location>
        <begin position="501"/>
        <end position="566"/>
    </location>
</feature>
<feature type="domain" description="DNA2/NAM7 helicase-like C-terminal" evidence="12">
    <location>
        <begin position="898"/>
        <end position="1088"/>
    </location>
</feature>
<dbReference type="Gene3D" id="3.40.50.300">
    <property type="entry name" value="P-loop containing nucleotide triphosphate hydrolases"/>
    <property type="match status" value="2"/>
</dbReference>
<dbReference type="PANTHER" id="PTHR45418:SF1">
    <property type="entry name" value="CANCER_TESTIS ANTIGEN 55"/>
    <property type="match status" value="1"/>
</dbReference>
<evidence type="ECO:0000256" key="6">
    <source>
        <dbReference type="ARBA" id="ARBA00022801"/>
    </source>
</evidence>
<accession>A0ABM1N0H0</accession>
<dbReference type="Pfam" id="PF21635">
    <property type="entry name" value="Mov-10_helical"/>
    <property type="match status" value="1"/>
</dbReference>
<protein>
    <recommendedName>
        <fullName evidence="3">RNA helicase</fullName>
        <ecNumber evidence="3">3.6.4.13</ecNumber>
    </recommendedName>
</protein>
<keyword evidence="9" id="KW-0943">RNA-mediated gene silencing</keyword>
<name>A0ABM1N0H0_NICVS</name>
<dbReference type="EC" id="3.6.4.13" evidence="3"/>
<keyword evidence="15" id="KW-1185">Reference proteome</keyword>
<evidence type="ECO:0000313" key="15">
    <source>
        <dbReference type="Proteomes" id="UP000695000"/>
    </source>
</evidence>
<dbReference type="InterPro" id="IPR047187">
    <property type="entry name" value="SF1_C_Upf1"/>
</dbReference>
<dbReference type="InterPro" id="IPR027417">
    <property type="entry name" value="P-loop_NTPase"/>
</dbReference>
<keyword evidence="6" id="KW-0378">Hydrolase</keyword>
<evidence type="ECO:0000256" key="8">
    <source>
        <dbReference type="ARBA" id="ARBA00022840"/>
    </source>
</evidence>
<evidence type="ECO:0000256" key="3">
    <source>
        <dbReference type="ARBA" id="ARBA00012552"/>
    </source>
</evidence>
<keyword evidence="8" id="KW-0067">ATP-binding</keyword>
<keyword evidence="7 16" id="KW-0347">Helicase</keyword>
<dbReference type="InterPro" id="IPR041677">
    <property type="entry name" value="DNA2/NAM7_AAA_11"/>
</dbReference>
<evidence type="ECO:0000256" key="7">
    <source>
        <dbReference type="ARBA" id="ARBA00022806"/>
    </source>
</evidence>
<dbReference type="Pfam" id="PF21634">
    <property type="entry name" value="MOV-10_beta-barrel"/>
    <property type="match status" value="1"/>
</dbReference>